<dbReference type="GO" id="GO:0008692">
    <property type="term" value="F:3-hydroxybutyryl-CoA epimerase activity"/>
    <property type="evidence" value="ECO:0007669"/>
    <property type="project" value="UniProtKB-EC"/>
</dbReference>
<dbReference type="InterPro" id="IPR006108">
    <property type="entry name" value="3HC_DH_C"/>
</dbReference>
<evidence type="ECO:0000256" key="8">
    <source>
        <dbReference type="ARBA" id="ARBA00023239"/>
    </source>
</evidence>
<dbReference type="InterPro" id="IPR008927">
    <property type="entry name" value="6-PGluconate_DH-like_C_sf"/>
</dbReference>
<evidence type="ECO:0000256" key="3">
    <source>
        <dbReference type="ARBA" id="ARBA00022832"/>
    </source>
</evidence>
<dbReference type="PANTHER" id="PTHR43612:SF3">
    <property type="entry name" value="TRIFUNCTIONAL ENZYME SUBUNIT ALPHA, MITOCHONDRIAL"/>
    <property type="match status" value="1"/>
</dbReference>
<dbReference type="EC" id="4.2.1.17" evidence="14"/>
<evidence type="ECO:0000313" key="15">
    <source>
        <dbReference type="Proteomes" id="UP000015346"/>
    </source>
</evidence>
<dbReference type="STRING" id="1123069.ruthe_00481"/>
<comment type="caution">
    <text evidence="14">The sequence shown here is derived from an EMBL/GenBank/DDBJ whole genome shotgun (WGS) entry which is preliminary data.</text>
</comment>
<feature type="domain" description="3-hydroxyacyl-CoA dehydrogenase NAD binding" evidence="13">
    <location>
        <begin position="329"/>
        <end position="506"/>
    </location>
</feature>
<keyword evidence="4" id="KW-0442">Lipid degradation</keyword>
<organism evidence="14 15">
    <name type="scientific">Rubellimicrobium thermophilum DSM 16684</name>
    <dbReference type="NCBI Taxonomy" id="1123069"/>
    <lineage>
        <taxon>Bacteria</taxon>
        <taxon>Pseudomonadati</taxon>
        <taxon>Pseudomonadota</taxon>
        <taxon>Alphaproteobacteria</taxon>
        <taxon>Rhodobacterales</taxon>
        <taxon>Roseobacteraceae</taxon>
        <taxon>Rubellimicrobium</taxon>
    </lineage>
</organism>
<dbReference type="FunFam" id="3.40.50.720:FF:000009">
    <property type="entry name" value="Fatty oxidation complex, alpha subunit"/>
    <property type="match status" value="1"/>
</dbReference>
<dbReference type="InterPro" id="IPR006176">
    <property type="entry name" value="3-OHacyl-CoA_DH_NAD-bd"/>
</dbReference>
<keyword evidence="7" id="KW-0443">Lipid metabolism</keyword>
<evidence type="ECO:0000256" key="5">
    <source>
        <dbReference type="ARBA" id="ARBA00023002"/>
    </source>
</evidence>
<evidence type="ECO:0000313" key="14">
    <source>
        <dbReference type="EMBL" id="EPX87411.1"/>
    </source>
</evidence>
<dbReference type="Pfam" id="PF02737">
    <property type="entry name" value="3HCDH_N"/>
    <property type="match status" value="1"/>
</dbReference>
<evidence type="ECO:0000256" key="11">
    <source>
        <dbReference type="SAM" id="MobiDB-lite"/>
    </source>
</evidence>
<dbReference type="PATRIC" id="fig|1123069.3.peg.444"/>
<dbReference type="GO" id="GO:0006635">
    <property type="term" value="P:fatty acid beta-oxidation"/>
    <property type="evidence" value="ECO:0007669"/>
    <property type="project" value="UniProtKB-UniPathway"/>
</dbReference>
<gene>
    <name evidence="14" type="ORF">ruthe_00481</name>
</gene>
<dbReference type="EC" id="1.1.1.35" evidence="14"/>
<dbReference type="CDD" id="cd06558">
    <property type="entry name" value="crotonase-like"/>
    <property type="match status" value="1"/>
</dbReference>
<reference evidence="14 15" key="1">
    <citation type="journal article" date="2013" name="Stand. Genomic Sci.">
        <title>Genome sequence of the reddish-pigmented Rubellimicrobium thermophilum type strain (DSM 16684(T)), a member of the Roseobacter clade.</title>
        <authorList>
            <person name="Fiebig A."/>
            <person name="Riedel T."/>
            <person name="Gronow S."/>
            <person name="Petersen J."/>
            <person name="Klenk H.P."/>
            <person name="Goker M."/>
        </authorList>
    </citation>
    <scope>NUCLEOTIDE SEQUENCE [LARGE SCALE GENOMIC DNA]</scope>
    <source>
        <strain evidence="14 15">DSM 16684</strain>
    </source>
</reference>
<dbReference type="UniPathway" id="UPA00659"/>
<dbReference type="Pfam" id="PF00725">
    <property type="entry name" value="3HCDH"/>
    <property type="match status" value="1"/>
</dbReference>
<keyword evidence="14" id="KW-0413">Isomerase</keyword>
<dbReference type="EMBL" id="AOLV01000007">
    <property type="protein sequence ID" value="EPX87411.1"/>
    <property type="molecule type" value="Genomic_DNA"/>
</dbReference>
<evidence type="ECO:0000256" key="1">
    <source>
        <dbReference type="ARBA" id="ARBA00005005"/>
    </source>
</evidence>
<evidence type="ECO:0000256" key="9">
    <source>
        <dbReference type="ARBA" id="ARBA00023268"/>
    </source>
</evidence>
<keyword evidence="6" id="KW-0520">NAD</keyword>
<evidence type="ECO:0000256" key="2">
    <source>
        <dbReference type="ARBA" id="ARBA00007005"/>
    </source>
</evidence>
<dbReference type="SUPFAM" id="SSF48179">
    <property type="entry name" value="6-phosphogluconate dehydrogenase C-terminal domain-like"/>
    <property type="match status" value="2"/>
</dbReference>
<keyword evidence="5 14" id="KW-0560">Oxidoreductase</keyword>
<accession>S9R151</accession>
<name>S9R151_9RHOB</name>
<keyword evidence="8 14" id="KW-0456">Lyase</keyword>
<feature type="domain" description="3-hydroxyacyl-CoA dehydrogenase C-terminal" evidence="12">
    <location>
        <begin position="510"/>
        <end position="605"/>
    </location>
</feature>
<dbReference type="Gene3D" id="3.90.226.10">
    <property type="entry name" value="2-enoyl-CoA Hydratase, Chain A, domain 1"/>
    <property type="match status" value="1"/>
</dbReference>
<dbReference type="Gene3D" id="1.10.1040.50">
    <property type="match status" value="1"/>
</dbReference>
<dbReference type="Pfam" id="PF00378">
    <property type="entry name" value="ECH_1"/>
    <property type="match status" value="1"/>
</dbReference>
<dbReference type="SUPFAM" id="SSF51735">
    <property type="entry name" value="NAD(P)-binding Rossmann-fold domains"/>
    <property type="match status" value="1"/>
</dbReference>
<dbReference type="Proteomes" id="UP000015346">
    <property type="component" value="Unassembled WGS sequence"/>
</dbReference>
<dbReference type="InterPro" id="IPR001753">
    <property type="entry name" value="Enoyl-CoA_hydra/iso"/>
</dbReference>
<proteinExistence type="inferred from homology"/>
<dbReference type="HOGENOM" id="CLU_009834_15_2_5"/>
<evidence type="ECO:0000259" key="12">
    <source>
        <dbReference type="Pfam" id="PF00725"/>
    </source>
</evidence>
<dbReference type="PANTHER" id="PTHR43612">
    <property type="entry name" value="TRIFUNCTIONAL ENZYME SUBUNIT ALPHA"/>
    <property type="match status" value="1"/>
</dbReference>
<dbReference type="InterPro" id="IPR050136">
    <property type="entry name" value="FA_oxidation_alpha_subunit"/>
</dbReference>
<dbReference type="InterPro" id="IPR029045">
    <property type="entry name" value="ClpP/crotonase-like_dom_sf"/>
</dbReference>
<sequence>MTDFTLKVGDDGVAVIVWDVPDRSMNVMSMEAFETLDTLVSQALADEAVKGIVITSAKKDFAAGMDLAVIARMREGGAQAIFDGVMRMHAVLRRIERAGMDPKTLKGGKPVCAALPGTALGIGFEIPLACHRIIAADNPKAKIGLPEIKVGIFPGAGGTTRLVRKMGAMAAAPFLLEGRTPDPQGAKAAGLIDEVVPPDALMDRARAWVLEAAASGADLSKEWDRKGYRMPGGTPYHPAGFQTFVGASAMVNRETWGVYPAAKALLSAVYEGALVPFDTALRIEARWFTSVLLNPSSSAMIRSLFLNMQALGKGAKRPAGLPDQSVKRLGVLGAGMMGAGIAHVAAMAGIDVVLIDATQEAAERGKAHSEGLLTKAVSRRKMTEEQKAGILARILPATDHAALRDCDLIVEAVFEDPAVKAEVTRSVLRHVPEDCIFATNTSTLPITELARASNRPEQFIGIHFFSPVDRMMLVEIIKGERTGERAVAKALDFTRQIGKTPIVVNDARFFYANRCILPYLNEGIRMIGEGVAPALIENAARLAGMPVGPLQLIDEISLDLGIRIAKATKAALGPDYRDEAVDAVLFPMAEAGRLGRKARAGFYDYDAKGERQGLWPGLAERHPRAARQPSLQEVQDRLMYAQVLEAVRAFEDGVLTDIREGDVGAILGWGFAPCRGAVLLARHPGASAGGCAGRGAGRRAWRALCAAAAPAADGRGGRDLLRPLWRRKGGPGGLSGPAGWRPLRRR</sequence>
<keyword evidence="15" id="KW-1185">Reference proteome</keyword>
<keyword evidence="3" id="KW-0276">Fatty acid metabolism</keyword>
<evidence type="ECO:0000256" key="7">
    <source>
        <dbReference type="ARBA" id="ARBA00023098"/>
    </source>
</evidence>
<feature type="region of interest" description="Disordered" evidence="11">
    <location>
        <begin position="726"/>
        <end position="746"/>
    </location>
</feature>
<comment type="pathway">
    <text evidence="1">Lipid metabolism; fatty acid beta-oxidation.</text>
</comment>
<comment type="catalytic activity">
    <reaction evidence="10">
        <text>a (3S)-3-hydroxyacyl-CoA + NAD(+) = a 3-oxoacyl-CoA + NADH + H(+)</text>
        <dbReference type="Rhea" id="RHEA:22432"/>
        <dbReference type="ChEBI" id="CHEBI:15378"/>
        <dbReference type="ChEBI" id="CHEBI:57318"/>
        <dbReference type="ChEBI" id="CHEBI:57540"/>
        <dbReference type="ChEBI" id="CHEBI:57945"/>
        <dbReference type="ChEBI" id="CHEBI:90726"/>
        <dbReference type="EC" id="1.1.1.35"/>
    </reaction>
</comment>
<evidence type="ECO:0000256" key="6">
    <source>
        <dbReference type="ARBA" id="ARBA00023027"/>
    </source>
</evidence>
<dbReference type="EC" id="5.1.2.3" evidence="14"/>
<dbReference type="SUPFAM" id="SSF52096">
    <property type="entry name" value="ClpP/crotonase"/>
    <property type="match status" value="1"/>
</dbReference>
<comment type="similarity">
    <text evidence="2">In the central section; belongs to the 3-hydroxyacyl-CoA dehydrogenase family.</text>
</comment>
<dbReference type="Gene3D" id="3.40.50.720">
    <property type="entry name" value="NAD(P)-binding Rossmann-like Domain"/>
    <property type="match status" value="1"/>
</dbReference>
<dbReference type="GO" id="GO:0070403">
    <property type="term" value="F:NAD+ binding"/>
    <property type="evidence" value="ECO:0007669"/>
    <property type="project" value="InterPro"/>
</dbReference>
<evidence type="ECO:0000259" key="13">
    <source>
        <dbReference type="Pfam" id="PF02737"/>
    </source>
</evidence>
<evidence type="ECO:0000256" key="4">
    <source>
        <dbReference type="ARBA" id="ARBA00022963"/>
    </source>
</evidence>
<dbReference type="GO" id="GO:0016509">
    <property type="term" value="F:long-chain (3S)-3-hydroxyacyl-CoA dehydrogenase (NAD+) activity"/>
    <property type="evidence" value="ECO:0007669"/>
    <property type="project" value="TreeGrafter"/>
</dbReference>
<protein>
    <submittedName>
        <fullName evidence="14">3-hydroxyacyl-CoA dehydrogenase</fullName>
        <ecNumber evidence="14">1.1.1.35</ecNumber>
        <ecNumber evidence="14">4.2.1.17</ecNumber>
        <ecNumber evidence="14">5.1.2.3</ecNumber>
    </submittedName>
</protein>
<dbReference type="InterPro" id="IPR036291">
    <property type="entry name" value="NAD(P)-bd_dom_sf"/>
</dbReference>
<keyword evidence="9" id="KW-0511">Multifunctional enzyme</keyword>
<dbReference type="GO" id="GO:0004300">
    <property type="term" value="F:enoyl-CoA hydratase activity"/>
    <property type="evidence" value="ECO:0007669"/>
    <property type="project" value="UniProtKB-EC"/>
</dbReference>
<dbReference type="AlphaFoldDB" id="S9R151"/>
<evidence type="ECO:0000256" key="10">
    <source>
        <dbReference type="ARBA" id="ARBA00049556"/>
    </source>
</evidence>